<sequence>MDNSTAEEIIVRLKGLRADMDYVGEQLVYTQAILGSFHPDPVLRDHCQNCLKIAVEACYSEASIKRIRDQYPVIDRTDFLRNLLAEAIQKLDTVAIKEQDPSFKELVDDCGAIPSEA</sequence>
<keyword evidence="2" id="KW-1185">Reference proteome</keyword>
<reference evidence="1 2" key="1">
    <citation type="submission" date="2019-02" db="EMBL/GenBank/DDBJ databases">
        <title>Complete genome sequence of Desulfobacter hydrogenophilus AcRS1.</title>
        <authorList>
            <person name="Marietou A."/>
            <person name="Lund M.B."/>
            <person name="Marshall I.P.G."/>
            <person name="Schreiber L."/>
            <person name="Jorgensen B."/>
        </authorList>
    </citation>
    <scope>NUCLEOTIDE SEQUENCE [LARGE SCALE GENOMIC DNA]</scope>
    <source>
        <strain evidence="1 2">AcRS1</strain>
    </source>
</reference>
<evidence type="ECO:0008006" key="3">
    <source>
        <dbReference type="Google" id="ProtNLM"/>
    </source>
</evidence>
<dbReference type="EMBL" id="CP036313">
    <property type="protein sequence ID" value="QBH14288.1"/>
    <property type="molecule type" value="Genomic_DNA"/>
</dbReference>
<proteinExistence type="predicted"/>
<name>A0ABX5RH87_9BACT</name>
<evidence type="ECO:0000313" key="1">
    <source>
        <dbReference type="EMBL" id="QBH14288.1"/>
    </source>
</evidence>
<organism evidence="1 2">
    <name type="scientific">Desulfobacter hydrogenophilus</name>
    <dbReference type="NCBI Taxonomy" id="2291"/>
    <lineage>
        <taxon>Bacteria</taxon>
        <taxon>Pseudomonadati</taxon>
        <taxon>Thermodesulfobacteriota</taxon>
        <taxon>Desulfobacteria</taxon>
        <taxon>Desulfobacterales</taxon>
        <taxon>Desulfobacteraceae</taxon>
        <taxon>Desulfobacter</taxon>
    </lineage>
</organism>
<dbReference type="RefSeq" id="WP_131072091.1">
    <property type="nucleotide sequence ID" value="NZ_CP036313.1"/>
</dbReference>
<dbReference type="Proteomes" id="UP000293902">
    <property type="component" value="Chromosome"/>
</dbReference>
<gene>
    <name evidence="1" type="ORF">EYB58_16020</name>
</gene>
<accession>A0ABX5RH87</accession>
<evidence type="ECO:0000313" key="2">
    <source>
        <dbReference type="Proteomes" id="UP000293902"/>
    </source>
</evidence>
<protein>
    <recommendedName>
        <fullName evidence="3">Competence protein ComFB</fullName>
    </recommendedName>
</protein>